<name>A0A2H9T921_9ZZZZ</name>
<gene>
    <name evidence="5" type="primary">ybaK</name>
    <name evidence="5" type="ORF">CI610_01253</name>
</gene>
<evidence type="ECO:0000256" key="1">
    <source>
        <dbReference type="ARBA" id="ARBA00009798"/>
    </source>
</evidence>
<feature type="domain" description="YbaK/aminoacyl-tRNA synthetase-associated" evidence="4">
    <location>
        <begin position="25"/>
        <end position="143"/>
    </location>
</feature>
<dbReference type="GO" id="GO:0016829">
    <property type="term" value="F:lyase activity"/>
    <property type="evidence" value="ECO:0007669"/>
    <property type="project" value="UniProtKB-KW"/>
</dbReference>
<dbReference type="AlphaFoldDB" id="A0A2H9T921"/>
<dbReference type="EMBL" id="NSIT01000049">
    <property type="protein sequence ID" value="PJE79751.1"/>
    <property type="molecule type" value="Genomic_DNA"/>
</dbReference>
<evidence type="ECO:0000256" key="2">
    <source>
        <dbReference type="ARBA" id="ARBA00022917"/>
    </source>
</evidence>
<dbReference type="PANTHER" id="PTHR30411:SF0">
    <property type="entry name" value="CYS-TRNA(PRO)_CYS-TRNA(CYS) DEACYLASE YBAK"/>
    <property type="match status" value="1"/>
</dbReference>
<reference evidence="5" key="1">
    <citation type="journal article" date="2017" name="Appl. Environ. Microbiol.">
        <title>Molecular characterization of an Endozoicomonas-like organism causing infection in king scallop Pecten maximus L.</title>
        <authorList>
            <person name="Cano I."/>
            <person name="van Aerle R."/>
            <person name="Ross S."/>
            <person name="Verner-Jeffreys D.W."/>
            <person name="Paley R.K."/>
            <person name="Rimmer G."/>
            <person name="Ryder D."/>
            <person name="Hooper P."/>
            <person name="Stone D."/>
            <person name="Feist S.W."/>
        </authorList>
    </citation>
    <scope>NUCLEOTIDE SEQUENCE</scope>
</reference>
<comment type="caution">
    <text evidence="5">The sequence shown here is derived from an EMBL/GenBank/DDBJ whole genome shotgun (WGS) entry which is preliminary data.</text>
</comment>
<evidence type="ECO:0000313" key="5">
    <source>
        <dbReference type="EMBL" id="PJE79751.1"/>
    </source>
</evidence>
<comment type="similarity">
    <text evidence="1">Belongs to the prolyl-tRNA editing family. YbaK/EbsC subfamily.</text>
</comment>
<dbReference type="PIRSF" id="PIRSF006181">
    <property type="entry name" value="EbsC_YbaK"/>
    <property type="match status" value="1"/>
</dbReference>
<evidence type="ECO:0000259" key="4">
    <source>
        <dbReference type="Pfam" id="PF04073"/>
    </source>
</evidence>
<dbReference type="GO" id="GO:0006412">
    <property type="term" value="P:translation"/>
    <property type="evidence" value="ECO:0007669"/>
    <property type="project" value="UniProtKB-KW"/>
</dbReference>
<dbReference type="Pfam" id="PF04073">
    <property type="entry name" value="tRNA_edit"/>
    <property type="match status" value="1"/>
</dbReference>
<sequence length="161" mass="17933">MTPAINAAKKARISFQIHEYEHNPLIHTYGEEAVEKLNISNERVFKTLVVHRYDSKELFVTVIPVSQHLDLKKAASILHAKKVKMADPKIVEKTTGYIVGGISPIGQKKQLKTLIDISATKFDTVFVSAGHRGLEIELTGHDLCTLTTGTLCELTQSSHHY</sequence>
<proteinExistence type="inferred from homology"/>
<dbReference type="SUPFAM" id="SSF55826">
    <property type="entry name" value="YbaK/ProRS associated domain"/>
    <property type="match status" value="1"/>
</dbReference>
<dbReference type="Gene3D" id="3.90.960.10">
    <property type="entry name" value="YbaK/aminoacyl-tRNA synthetase-associated domain"/>
    <property type="match status" value="1"/>
</dbReference>
<organism evidence="5">
    <name type="scientific">invertebrate metagenome</name>
    <dbReference type="NCBI Taxonomy" id="1711999"/>
    <lineage>
        <taxon>unclassified sequences</taxon>
        <taxon>metagenomes</taxon>
        <taxon>organismal metagenomes</taxon>
    </lineage>
</organism>
<protein>
    <submittedName>
        <fullName evidence="5">Cys-tRNA(Pro)/Cys-tRNA(Cys) deacylase YbaK</fullName>
        <ecNumber evidence="5">4.2.-.-</ecNumber>
    </submittedName>
</protein>
<dbReference type="InterPro" id="IPR036754">
    <property type="entry name" value="YbaK/aa-tRNA-synt-asso_dom_sf"/>
</dbReference>
<accession>A0A2H9T921</accession>
<dbReference type="PANTHER" id="PTHR30411">
    <property type="entry name" value="CYTOPLASMIC PROTEIN"/>
    <property type="match status" value="1"/>
</dbReference>
<dbReference type="InterPro" id="IPR004369">
    <property type="entry name" value="Prolyl-tRNA_editing_YbaK/EbsC"/>
</dbReference>
<dbReference type="CDD" id="cd00002">
    <property type="entry name" value="YbaK_deacylase"/>
    <property type="match status" value="1"/>
</dbReference>
<keyword evidence="2" id="KW-0648">Protein biosynthesis</keyword>
<dbReference type="InterPro" id="IPR007214">
    <property type="entry name" value="YbaK/aa-tRNA-synth-assoc-dom"/>
</dbReference>
<dbReference type="GO" id="GO:0002161">
    <property type="term" value="F:aminoacyl-tRNA deacylase activity"/>
    <property type="evidence" value="ECO:0007669"/>
    <property type="project" value="InterPro"/>
</dbReference>
<evidence type="ECO:0000256" key="3">
    <source>
        <dbReference type="ARBA" id="ARBA00023239"/>
    </source>
</evidence>
<dbReference type="EC" id="4.2.-.-" evidence="5"/>
<dbReference type="NCBIfam" id="TIGR00011">
    <property type="entry name" value="YbaK_EbsC"/>
    <property type="match status" value="1"/>
</dbReference>
<keyword evidence="3 5" id="KW-0456">Lyase</keyword>